<evidence type="ECO:0000313" key="2">
    <source>
        <dbReference type="EMBL" id="CAE8738919.1"/>
    </source>
</evidence>
<accession>A0A813LVC5</accession>
<evidence type="ECO:0000256" key="1">
    <source>
        <dbReference type="SAM" id="MobiDB-lite"/>
    </source>
</evidence>
<organism evidence="2 3">
    <name type="scientific">Polarella glacialis</name>
    <name type="common">Dinoflagellate</name>
    <dbReference type="NCBI Taxonomy" id="89957"/>
    <lineage>
        <taxon>Eukaryota</taxon>
        <taxon>Sar</taxon>
        <taxon>Alveolata</taxon>
        <taxon>Dinophyceae</taxon>
        <taxon>Suessiales</taxon>
        <taxon>Suessiaceae</taxon>
        <taxon>Polarella</taxon>
    </lineage>
</organism>
<feature type="non-terminal residue" evidence="2">
    <location>
        <position position="169"/>
    </location>
</feature>
<protein>
    <submittedName>
        <fullName evidence="2">Uncharacterized protein</fullName>
    </submittedName>
</protein>
<comment type="caution">
    <text evidence="2">The sequence shown here is derived from an EMBL/GenBank/DDBJ whole genome shotgun (WGS) entry which is preliminary data.</text>
</comment>
<dbReference type="AlphaFoldDB" id="A0A813LVC5"/>
<reference evidence="2" key="1">
    <citation type="submission" date="2021-02" db="EMBL/GenBank/DDBJ databases">
        <authorList>
            <person name="Dougan E. K."/>
            <person name="Rhodes N."/>
            <person name="Thang M."/>
            <person name="Chan C."/>
        </authorList>
    </citation>
    <scope>NUCLEOTIDE SEQUENCE</scope>
</reference>
<evidence type="ECO:0000313" key="3">
    <source>
        <dbReference type="Proteomes" id="UP000626109"/>
    </source>
</evidence>
<dbReference type="Proteomes" id="UP000626109">
    <property type="component" value="Unassembled WGS sequence"/>
</dbReference>
<feature type="region of interest" description="Disordered" evidence="1">
    <location>
        <begin position="26"/>
        <end position="62"/>
    </location>
</feature>
<dbReference type="EMBL" id="CAJNNW010037026">
    <property type="protein sequence ID" value="CAE8738919.1"/>
    <property type="molecule type" value="Genomic_DNA"/>
</dbReference>
<name>A0A813LVC5_POLGL</name>
<feature type="non-terminal residue" evidence="2">
    <location>
        <position position="1"/>
    </location>
</feature>
<sequence>AEDFENARAERGSLLRAKSLTNLSKRKTAAGADSIADLRLIKESRPPEISVTSEGEAASAQAVSYPLQKHFSEPRLNTPSLLCQRENYEKQLAKLTFSQQGQSDLVDHFPQPGSASAQELRPRHGQLSVLNPLMASKTMLRHGRNHLLSRERPSTVGTVNSGNYKADKK</sequence>
<feature type="region of interest" description="Disordered" evidence="1">
    <location>
        <begin position="145"/>
        <end position="169"/>
    </location>
</feature>
<proteinExistence type="predicted"/>
<gene>
    <name evidence="2" type="ORF">PGLA2088_LOCUS49396</name>
</gene>